<protein>
    <submittedName>
        <fullName evidence="1">Uncharacterized protein</fullName>
    </submittedName>
</protein>
<gene>
    <name evidence="1" type="ORF">OUZ56_004604</name>
</gene>
<comment type="caution">
    <text evidence="1">The sequence shown here is derived from an EMBL/GenBank/DDBJ whole genome shotgun (WGS) entry which is preliminary data.</text>
</comment>
<proteinExistence type="predicted"/>
<name>A0ABQ9YQC9_9CRUS</name>
<dbReference type="Proteomes" id="UP001234178">
    <property type="component" value="Unassembled WGS sequence"/>
</dbReference>
<dbReference type="EMBL" id="JAOYFB010000001">
    <property type="protein sequence ID" value="KAK4002802.1"/>
    <property type="molecule type" value="Genomic_DNA"/>
</dbReference>
<evidence type="ECO:0000313" key="2">
    <source>
        <dbReference type="Proteomes" id="UP001234178"/>
    </source>
</evidence>
<reference evidence="1 2" key="1">
    <citation type="journal article" date="2023" name="Nucleic Acids Res.">
        <title>The hologenome of Daphnia magna reveals possible DNA methylation and microbiome-mediated evolution of the host genome.</title>
        <authorList>
            <person name="Chaturvedi A."/>
            <person name="Li X."/>
            <person name="Dhandapani V."/>
            <person name="Marshall H."/>
            <person name="Kissane S."/>
            <person name="Cuenca-Cambronero M."/>
            <person name="Asole G."/>
            <person name="Calvet F."/>
            <person name="Ruiz-Romero M."/>
            <person name="Marangio P."/>
            <person name="Guigo R."/>
            <person name="Rago D."/>
            <person name="Mirbahai L."/>
            <person name="Eastwood N."/>
            <person name="Colbourne J.K."/>
            <person name="Zhou J."/>
            <person name="Mallon E."/>
            <person name="Orsini L."/>
        </authorList>
    </citation>
    <scope>NUCLEOTIDE SEQUENCE [LARGE SCALE GENOMIC DNA]</scope>
    <source>
        <strain evidence="1">LRV0_1</strain>
    </source>
</reference>
<accession>A0ABQ9YQC9</accession>
<evidence type="ECO:0000313" key="1">
    <source>
        <dbReference type="EMBL" id="KAK4002802.1"/>
    </source>
</evidence>
<sequence>MPFGIESTYLQRVNDRKFLSLADYSRVVCTKKRFFCRDNSDDCDDRLSAGLIIVTCDSRTYETDETERLLDKGPNISG</sequence>
<keyword evidence="2" id="KW-1185">Reference proteome</keyword>
<organism evidence="1 2">
    <name type="scientific">Daphnia magna</name>
    <dbReference type="NCBI Taxonomy" id="35525"/>
    <lineage>
        <taxon>Eukaryota</taxon>
        <taxon>Metazoa</taxon>
        <taxon>Ecdysozoa</taxon>
        <taxon>Arthropoda</taxon>
        <taxon>Crustacea</taxon>
        <taxon>Branchiopoda</taxon>
        <taxon>Diplostraca</taxon>
        <taxon>Cladocera</taxon>
        <taxon>Anomopoda</taxon>
        <taxon>Daphniidae</taxon>
        <taxon>Daphnia</taxon>
    </lineage>
</organism>